<evidence type="ECO:0000313" key="2">
    <source>
        <dbReference type="EMBL" id="OGC47691.1"/>
    </source>
</evidence>
<feature type="transmembrane region" description="Helical" evidence="1">
    <location>
        <begin position="101"/>
        <end position="120"/>
    </location>
</feature>
<dbReference type="Proteomes" id="UP000176608">
    <property type="component" value="Unassembled WGS sequence"/>
</dbReference>
<protein>
    <recommendedName>
        <fullName evidence="4">EamA domain-containing protein</fullName>
    </recommendedName>
</protein>
<feature type="transmembrane region" description="Helical" evidence="1">
    <location>
        <begin position="288"/>
        <end position="311"/>
    </location>
</feature>
<gene>
    <name evidence="2" type="ORF">A2886_02855</name>
</gene>
<feature type="transmembrane region" description="Helical" evidence="1">
    <location>
        <begin position="259"/>
        <end position="276"/>
    </location>
</feature>
<feature type="transmembrane region" description="Helical" evidence="1">
    <location>
        <begin position="153"/>
        <end position="173"/>
    </location>
</feature>
<sequence>MIKRLGSTFESLKEQPLKGVIFFVLLVAGLLNGASSTISVEIAHNMFAPRSGEFTDRIVSVLAFLAVGVVAQAVWGLPSFLKPKKRDEFDKAKWWIMHRNAFLSAVAAAAAVCLFLYVYQTSTSTIAVPINAVLPLIIIALGDVLIRKLVKVGALLLPLLCALLGLGLISMRSGNITDIGFEAIALLAASAVFWAFREHLDQIGRTSTDSVEYANLRMIYLAVVGVIFAIVATAVLGRFTQFVNIIVDKVFSLQGAVEIWGVVLILTQQFFGWVNNHLITWAKVFRPVTVVGVVNASVGSITGFALGYLFLQEVRSEVILLNILGLAFLVGATILVPKHEPEKDVTA</sequence>
<feature type="transmembrane region" description="Helical" evidence="1">
    <location>
        <begin position="126"/>
        <end position="146"/>
    </location>
</feature>
<proteinExistence type="predicted"/>
<keyword evidence="1" id="KW-0472">Membrane</keyword>
<feature type="transmembrane region" description="Helical" evidence="1">
    <location>
        <begin position="58"/>
        <end position="81"/>
    </location>
</feature>
<feature type="transmembrane region" description="Helical" evidence="1">
    <location>
        <begin position="317"/>
        <end position="336"/>
    </location>
</feature>
<organism evidence="2 3">
    <name type="scientific">candidate division WWE3 bacterium RIFCSPHIGHO2_01_FULL_42_13</name>
    <dbReference type="NCBI Taxonomy" id="1802617"/>
    <lineage>
        <taxon>Bacteria</taxon>
        <taxon>Katanobacteria</taxon>
    </lineage>
</organism>
<keyword evidence="1" id="KW-1133">Transmembrane helix</keyword>
<dbReference type="STRING" id="1802617.A2886_02855"/>
<reference evidence="2 3" key="1">
    <citation type="journal article" date="2016" name="Nat. Commun.">
        <title>Thousands of microbial genomes shed light on interconnected biogeochemical processes in an aquifer system.</title>
        <authorList>
            <person name="Anantharaman K."/>
            <person name="Brown C.T."/>
            <person name="Hug L.A."/>
            <person name="Sharon I."/>
            <person name="Castelle C.J."/>
            <person name="Probst A.J."/>
            <person name="Thomas B.C."/>
            <person name="Singh A."/>
            <person name="Wilkins M.J."/>
            <person name="Karaoz U."/>
            <person name="Brodie E.L."/>
            <person name="Williams K.H."/>
            <person name="Hubbard S.S."/>
            <person name="Banfield J.F."/>
        </authorList>
    </citation>
    <scope>NUCLEOTIDE SEQUENCE [LARGE SCALE GENOMIC DNA]</scope>
</reference>
<feature type="transmembrane region" description="Helical" evidence="1">
    <location>
        <begin position="20"/>
        <end position="38"/>
    </location>
</feature>
<dbReference type="AlphaFoldDB" id="A0A1F4URT6"/>
<feature type="transmembrane region" description="Helical" evidence="1">
    <location>
        <begin position="218"/>
        <end position="239"/>
    </location>
</feature>
<evidence type="ECO:0000256" key="1">
    <source>
        <dbReference type="SAM" id="Phobius"/>
    </source>
</evidence>
<evidence type="ECO:0008006" key="4">
    <source>
        <dbReference type="Google" id="ProtNLM"/>
    </source>
</evidence>
<accession>A0A1F4URT6</accession>
<keyword evidence="1" id="KW-0812">Transmembrane</keyword>
<name>A0A1F4URT6_UNCKA</name>
<evidence type="ECO:0000313" key="3">
    <source>
        <dbReference type="Proteomes" id="UP000176608"/>
    </source>
</evidence>
<dbReference type="EMBL" id="MEVA01000006">
    <property type="protein sequence ID" value="OGC47691.1"/>
    <property type="molecule type" value="Genomic_DNA"/>
</dbReference>
<comment type="caution">
    <text evidence="2">The sequence shown here is derived from an EMBL/GenBank/DDBJ whole genome shotgun (WGS) entry which is preliminary data.</text>
</comment>